<evidence type="ECO:0000256" key="8">
    <source>
        <dbReference type="ARBA" id="ARBA00023295"/>
    </source>
</evidence>
<keyword evidence="6 13" id="KW-1015">Disulfide bond</keyword>
<dbReference type="EC" id="3.2.1.-" evidence="14"/>
<dbReference type="OrthoDB" id="8118055at2759"/>
<dbReference type="PANTHER" id="PTHR11742">
    <property type="entry name" value="MANNOSYL-OLIGOSACCHARIDE ALPHA-1,2-MANNOSIDASE-RELATED"/>
    <property type="match status" value="1"/>
</dbReference>
<evidence type="ECO:0000256" key="11">
    <source>
        <dbReference type="PIRSR" id="PIRSR601382-1"/>
    </source>
</evidence>
<evidence type="ECO:0000256" key="2">
    <source>
        <dbReference type="ARBA" id="ARBA00004922"/>
    </source>
</evidence>
<protein>
    <recommendedName>
        <fullName evidence="14">alpha-1,2-Mannosidase</fullName>
        <ecNumber evidence="14">3.2.1.-</ecNumber>
    </recommendedName>
</protein>
<keyword evidence="7" id="KW-0325">Glycoprotein</keyword>
<dbReference type="GO" id="GO:0005783">
    <property type="term" value="C:endoplasmic reticulum"/>
    <property type="evidence" value="ECO:0007669"/>
    <property type="project" value="TreeGrafter"/>
</dbReference>
<evidence type="ECO:0000256" key="7">
    <source>
        <dbReference type="ARBA" id="ARBA00023180"/>
    </source>
</evidence>
<keyword evidence="17" id="KW-1185">Reference proteome</keyword>
<reference evidence="16 17" key="1">
    <citation type="submission" date="2021-08" db="EMBL/GenBank/DDBJ databases">
        <title>Draft Genome Sequence of Phanerochaete sordida strain YK-624.</title>
        <authorList>
            <person name="Mori T."/>
            <person name="Dohra H."/>
            <person name="Suzuki T."/>
            <person name="Kawagishi H."/>
            <person name="Hirai H."/>
        </authorList>
    </citation>
    <scope>NUCLEOTIDE SEQUENCE [LARGE SCALE GENOMIC DNA]</scope>
    <source>
        <strain evidence="16 17">YK-624</strain>
    </source>
</reference>
<dbReference type="GO" id="GO:0004571">
    <property type="term" value="F:mannosyl-oligosaccharide 1,2-alpha-mannosidase activity"/>
    <property type="evidence" value="ECO:0007669"/>
    <property type="project" value="UniProtKB-EC"/>
</dbReference>
<feature type="active site" evidence="11">
    <location>
        <position position="403"/>
    </location>
</feature>
<accession>A0A9P3FYE2</accession>
<evidence type="ECO:0000256" key="4">
    <source>
        <dbReference type="ARBA" id="ARBA00022729"/>
    </source>
</evidence>
<comment type="catalytic activity">
    <reaction evidence="10">
        <text>N(4)-(alpha-D-Man-(1-&gt;2)-alpha-D-Man-(1-&gt;2)-alpha-D-Man-(1-&gt;3)-[alpha-D-Man-(1-&gt;2)-alpha-D-Man-(1-&gt;3)-[alpha-D-Man-(1-&gt;2)-alpha-D-Man-(1-&gt;6)]-alpha-D-Man-(1-&gt;6)]-beta-D-Man-(1-&gt;4)-beta-D-GlcNAc-(1-&gt;4)-beta-D-GlcNAc)-L-asparaginyl-[protein] (N-glucan mannose isomer 9A1,2,3B1,2,3) + 4 H2O = N(4)-(alpha-D-Man-(1-&gt;3)-[alpha-D-Man-(1-&gt;3)-[alpha-D-Man-(1-&gt;6)]-alpha-D-Man-(1-&gt;6)]-beta-D-Man-(1-&gt;4)-beta-D-GlcNAc-(1-&gt;4)-beta-D-GlcNAc)-L-asparaginyl-[protein] (N-glucan mannose isomer 5A1,2) + 4 beta-D-mannose</text>
        <dbReference type="Rhea" id="RHEA:56008"/>
        <dbReference type="Rhea" id="RHEA-COMP:14356"/>
        <dbReference type="Rhea" id="RHEA-COMP:14367"/>
        <dbReference type="ChEBI" id="CHEBI:15377"/>
        <dbReference type="ChEBI" id="CHEBI:28563"/>
        <dbReference type="ChEBI" id="CHEBI:59087"/>
        <dbReference type="ChEBI" id="CHEBI:139493"/>
        <dbReference type="EC" id="3.2.1.113"/>
    </reaction>
</comment>
<dbReference type="InterPro" id="IPR050749">
    <property type="entry name" value="Glycosyl_Hydrolase_47"/>
</dbReference>
<keyword evidence="12" id="KW-0479">Metal-binding</keyword>
<sequence length="543" mass="59132">MKRFIAAAALLSTCGISGVAAENVQKQGLSLPASASAHQQAVKNIFLQSYAAYKEFAFGHDDLEPVSKSFTDGRNGWGASIVDSLSTLFIMGETELFEEAVNFTSHIDFNISHTPDTVSVFETTIRYLAGSLSAYELSGKKFPVLVEKAKQVADKMSLAWVGSNKCPFGEVDFNTSSPQIATSNIAEAGTLTLEWSRLAEYTGNDTYRALAEGSVRQIISVPDPLPGLAGQGIDPSTGETSDAYVTWGGGSDSYFEYLIKYARLTNTNDPIFADTWATAVDSSIETLLVTSTIGNHKYLTDFDESGNIINVGSHLACYLAGNWLLGGKLLNNNTIVDIALELNDGCWNTYASTATGIGPEAFAYFSNKGNITNQDVTAADLAFYEKNGFFIQSGETLYLQRPEVLESNFYAWRVTGDTKYLDRAASATASFQKFLSAPVGFAPIWDVTNTHKTPDTNYFIDDTQSFWFAEVLKYLYLTFDDPNHISIDQWVFNTEAHPFLAPPAKPVYGSGKLTNPGKLKLPFTPTANLPLVSFVPIVGSNQP</sequence>
<evidence type="ECO:0000256" key="6">
    <source>
        <dbReference type="ARBA" id="ARBA00023157"/>
    </source>
</evidence>
<keyword evidence="5 14" id="KW-0378">Hydrolase</keyword>
<dbReference type="GO" id="GO:0016020">
    <property type="term" value="C:membrane"/>
    <property type="evidence" value="ECO:0007669"/>
    <property type="project" value="InterPro"/>
</dbReference>
<keyword evidence="4 15" id="KW-0732">Signal</keyword>
<dbReference type="PANTHER" id="PTHR11742:SF101">
    <property type="entry name" value="MANNOSYL-OLIGOSACCHARIDE ALPHA-1,2-MANNOSIDASE 1B"/>
    <property type="match status" value="1"/>
</dbReference>
<feature type="signal peptide" evidence="15">
    <location>
        <begin position="1"/>
        <end position="21"/>
    </location>
</feature>
<gene>
    <name evidence="16" type="ORF">PsYK624_015860</name>
</gene>
<evidence type="ECO:0000256" key="14">
    <source>
        <dbReference type="RuleBase" id="RU361193"/>
    </source>
</evidence>
<keyword evidence="12" id="KW-0106">Calcium</keyword>
<name>A0A9P3FYE2_9APHY</name>
<feature type="binding site" evidence="12">
    <location>
        <position position="494"/>
    </location>
    <ligand>
        <name>Ca(2+)</name>
        <dbReference type="ChEBI" id="CHEBI:29108"/>
    </ligand>
</feature>
<dbReference type="Pfam" id="PF01532">
    <property type="entry name" value="Glyco_hydro_47"/>
    <property type="match status" value="1"/>
</dbReference>
<dbReference type="InterPro" id="IPR012341">
    <property type="entry name" value="6hp_glycosidase-like_sf"/>
</dbReference>
<feature type="active site" description="Proton donor" evidence="11">
    <location>
        <position position="122"/>
    </location>
</feature>
<comment type="cofactor">
    <cofactor evidence="1 12">
        <name>Ca(2+)</name>
        <dbReference type="ChEBI" id="CHEBI:29108"/>
    </cofactor>
</comment>
<feature type="disulfide bond" evidence="13">
    <location>
        <begin position="317"/>
        <end position="346"/>
    </location>
</feature>
<comment type="pathway">
    <text evidence="2">Protein modification; protein glycosylation.</text>
</comment>
<dbReference type="Gene3D" id="1.50.10.10">
    <property type="match status" value="1"/>
</dbReference>
<feature type="active site" evidence="11">
    <location>
        <position position="252"/>
    </location>
</feature>
<evidence type="ECO:0000256" key="13">
    <source>
        <dbReference type="PIRSR" id="PIRSR601382-3"/>
    </source>
</evidence>
<dbReference type="GO" id="GO:0005509">
    <property type="term" value="F:calcium ion binding"/>
    <property type="evidence" value="ECO:0007669"/>
    <property type="project" value="InterPro"/>
</dbReference>
<evidence type="ECO:0000313" key="16">
    <source>
        <dbReference type="EMBL" id="GJE85507.1"/>
    </source>
</evidence>
<organism evidence="16 17">
    <name type="scientific">Phanerochaete sordida</name>
    <dbReference type="NCBI Taxonomy" id="48140"/>
    <lineage>
        <taxon>Eukaryota</taxon>
        <taxon>Fungi</taxon>
        <taxon>Dikarya</taxon>
        <taxon>Basidiomycota</taxon>
        <taxon>Agaricomycotina</taxon>
        <taxon>Agaricomycetes</taxon>
        <taxon>Polyporales</taxon>
        <taxon>Phanerochaetaceae</taxon>
        <taxon>Phanerochaete</taxon>
    </lineage>
</organism>
<dbReference type="GO" id="GO:0036503">
    <property type="term" value="P:ERAD pathway"/>
    <property type="evidence" value="ECO:0007669"/>
    <property type="project" value="UniProtKB-ARBA"/>
</dbReference>
<comment type="caution">
    <text evidence="16">The sequence shown here is derived from an EMBL/GenBank/DDBJ whole genome shotgun (WGS) entry which is preliminary data.</text>
</comment>
<comment type="catalytic activity">
    <reaction evidence="9">
        <text>N(4)-(alpha-D-Man-(1-&gt;2)-alpha-D-Man-(1-&gt;2)-alpha-D-Man-(1-&gt;3)-[alpha-D-Man-(1-&gt;3)-[alpha-D-Man-(1-&gt;2)-alpha-D-Man-(1-&gt;6)]-alpha-D-Man-(1-&gt;6)]-beta-D-Man-(1-&gt;4)-beta-D-GlcNAc-(1-&gt;4)-beta-D-GlcNAc)-L-asparaginyl-[protein] (N-glucan mannose isomer 8A1,2,3B1,3) + 3 H2O = N(4)-(alpha-D-Man-(1-&gt;3)-[alpha-D-Man-(1-&gt;3)-[alpha-D-Man-(1-&gt;6)]-alpha-D-Man-(1-&gt;6)]-beta-D-Man-(1-&gt;4)-beta-D-GlcNAc-(1-&gt;4)-beta-D-GlcNAc)-L-asparaginyl-[protein] (N-glucan mannose isomer 5A1,2) + 3 beta-D-mannose</text>
        <dbReference type="Rhea" id="RHEA:56028"/>
        <dbReference type="Rhea" id="RHEA-COMP:14358"/>
        <dbReference type="Rhea" id="RHEA-COMP:14367"/>
        <dbReference type="ChEBI" id="CHEBI:15377"/>
        <dbReference type="ChEBI" id="CHEBI:28563"/>
        <dbReference type="ChEBI" id="CHEBI:59087"/>
        <dbReference type="ChEBI" id="CHEBI:60628"/>
        <dbReference type="EC" id="3.2.1.113"/>
    </reaction>
</comment>
<evidence type="ECO:0000256" key="10">
    <source>
        <dbReference type="ARBA" id="ARBA00048605"/>
    </source>
</evidence>
<dbReference type="AlphaFoldDB" id="A0A9P3FYE2"/>
<keyword evidence="8 14" id="KW-0326">Glycosidase</keyword>
<dbReference type="InterPro" id="IPR001382">
    <property type="entry name" value="Glyco_hydro_47"/>
</dbReference>
<evidence type="ECO:0000256" key="15">
    <source>
        <dbReference type="SAM" id="SignalP"/>
    </source>
</evidence>
<dbReference type="GO" id="GO:0005975">
    <property type="term" value="P:carbohydrate metabolic process"/>
    <property type="evidence" value="ECO:0007669"/>
    <property type="project" value="InterPro"/>
</dbReference>
<feature type="active site" description="Proton donor" evidence="11">
    <location>
        <position position="360"/>
    </location>
</feature>
<evidence type="ECO:0000313" key="17">
    <source>
        <dbReference type="Proteomes" id="UP000703269"/>
    </source>
</evidence>
<dbReference type="EMBL" id="BPQB01000002">
    <property type="protein sequence ID" value="GJE85507.1"/>
    <property type="molecule type" value="Genomic_DNA"/>
</dbReference>
<comment type="similarity">
    <text evidence="3 14">Belongs to the glycosyl hydrolase 47 family.</text>
</comment>
<dbReference type="Proteomes" id="UP000703269">
    <property type="component" value="Unassembled WGS sequence"/>
</dbReference>
<evidence type="ECO:0000256" key="9">
    <source>
        <dbReference type="ARBA" id="ARBA00047669"/>
    </source>
</evidence>
<proteinExistence type="inferred from homology"/>
<evidence type="ECO:0000256" key="1">
    <source>
        <dbReference type="ARBA" id="ARBA00001913"/>
    </source>
</evidence>
<dbReference type="SUPFAM" id="SSF48225">
    <property type="entry name" value="Seven-hairpin glycosidases"/>
    <property type="match status" value="1"/>
</dbReference>
<dbReference type="InterPro" id="IPR036026">
    <property type="entry name" value="Seven-hairpin_glycosidases"/>
</dbReference>
<dbReference type="PRINTS" id="PR00747">
    <property type="entry name" value="GLYHDRLASE47"/>
</dbReference>
<evidence type="ECO:0000256" key="5">
    <source>
        <dbReference type="ARBA" id="ARBA00022801"/>
    </source>
</evidence>
<feature type="chain" id="PRO_5040446624" description="alpha-1,2-Mannosidase" evidence="15">
    <location>
        <begin position="22"/>
        <end position="543"/>
    </location>
</feature>
<evidence type="ECO:0000256" key="12">
    <source>
        <dbReference type="PIRSR" id="PIRSR601382-2"/>
    </source>
</evidence>
<evidence type="ECO:0000256" key="3">
    <source>
        <dbReference type="ARBA" id="ARBA00007658"/>
    </source>
</evidence>